<organism evidence="2 3">
    <name type="scientific">Limosa lapponica baueri</name>
    <dbReference type="NCBI Taxonomy" id="1758121"/>
    <lineage>
        <taxon>Eukaryota</taxon>
        <taxon>Metazoa</taxon>
        <taxon>Chordata</taxon>
        <taxon>Craniata</taxon>
        <taxon>Vertebrata</taxon>
        <taxon>Euteleostomi</taxon>
        <taxon>Archelosauria</taxon>
        <taxon>Archosauria</taxon>
        <taxon>Dinosauria</taxon>
        <taxon>Saurischia</taxon>
        <taxon>Theropoda</taxon>
        <taxon>Coelurosauria</taxon>
        <taxon>Aves</taxon>
        <taxon>Neognathae</taxon>
        <taxon>Neoaves</taxon>
        <taxon>Charadriiformes</taxon>
        <taxon>Scolopacidae</taxon>
        <taxon>Limosa</taxon>
    </lineage>
</organism>
<sequence>MEDHTRADIHTTACGGPHDTSSGHTMESSCRSKLLTGAAAYGEEVMEEELYIKGLEDAHGQIYATQLPLSKFTPFTLVKATIVLLELTNQADAQ</sequence>
<feature type="compositionally biased region" description="Polar residues" evidence="1">
    <location>
        <begin position="19"/>
        <end position="28"/>
    </location>
</feature>
<evidence type="ECO:0000313" key="2">
    <source>
        <dbReference type="EMBL" id="PKU44705.1"/>
    </source>
</evidence>
<feature type="region of interest" description="Disordered" evidence="1">
    <location>
        <begin position="1"/>
        <end position="28"/>
    </location>
</feature>
<evidence type="ECO:0000256" key="1">
    <source>
        <dbReference type="SAM" id="MobiDB-lite"/>
    </source>
</evidence>
<dbReference type="Proteomes" id="UP000233556">
    <property type="component" value="Unassembled WGS sequence"/>
</dbReference>
<gene>
    <name evidence="2" type="ORF">llap_4979</name>
</gene>
<protein>
    <submittedName>
        <fullName evidence="2">Uncharacterized protein</fullName>
    </submittedName>
</protein>
<accession>A0A2I0UF81</accession>
<reference evidence="3" key="2">
    <citation type="submission" date="2017-12" db="EMBL/GenBank/DDBJ databases">
        <title>Genome sequence of the Bar-tailed Godwit (Limosa lapponica baueri).</title>
        <authorList>
            <person name="Lima N.C.B."/>
            <person name="Parody-Merino A.M."/>
            <person name="Battley P.F."/>
            <person name="Fidler A.E."/>
            <person name="Prosdocimi F."/>
        </authorList>
    </citation>
    <scope>NUCLEOTIDE SEQUENCE [LARGE SCALE GENOMIC DNA]</scope>
</reference>
<reference evidence="3" key="1">
    <citation type="submission" date="2017-11" db="EMBL/GenBank/DDBJ databases">
        <authorList>
            <person name="Lima N.C."/>
            <person name="Parody-Merino A.M."/>
            <person name="Battley P.F."/>
            <person name="Fidler A.E."/>
            <person name="Prosdocimi F."/>
        </authorList>
    </citation>
    <scope>NUCLEOTIDE SEQUENCE [LARGE SCALE GENOMIC DNA]</scope>
</reference>
<dbReference type="EMBL" id="KZ505808">
    <property type="protein sequence ID" value="PKU44705.1"/>
    <property type="molecule type" value="Genomic_DNA"/>
</dbReference>
<keyword evidence="3" id="KW-1185">Reference proteome</keyword>
<proteinExistence type="predicted"/>
<dbReference type="AlphaFoldDB" id="A0A2I0UF81"/>
<evidence type="ECO:0000313" key="3">
    <source>
        <dbReference type="Proteomes" id="UP000233556"/>
    </source>
</evidence>
<name>A0A2I0UF81_LIMLA</name>